<dbReference type="EMBL" id="JASCZI010151818">
    <property type="protein sequence ID" value="MED6174555.1"/>
    <property type="molecule type" value="Genomic_DNA"/>
</dbReference>
<reference evidence="1 2" key="1">
    <citation type="journal article" date="2023" name="Plants (Basel)">
        <title>Bridging the Gap: Combining Genomics and Transcriptomics Approaches to Understand Stylosanthes scabra, an Orphan Legume from the Brazilian Caatinga.</title>
        <authorList>
            <person name="Ferreira-Neto J.R.C."/>
            <person name="da Silva M.D."/>
            <person name="Binneck E."/>
            <person name="de Melo N.F."/>
            <person name="da Silva R.H."/>
            <person name="de Melo A.L.T.M."/>
            <person name="Pandolfi V."/>
            <person name="Bustamante F.O."/>
            <person name="Brasileiro-Vidal A.C."/>
            <person name="Benko-Iseppon A.M."/>
        </authorList>
    </citation>
    <scope>NUCLEOTIDE SEQUENCE [LARGE SCALE GENOMIC DNA]</scope>
    <source>
        <tissue evidence="1">Leaves</tissue>
    </source>
</reference>
<evidence type="ECO:0000313" key="2">
    <source>
        <dbReference type="Proteomes" id="UP001341840"/>
    </source>
</evidence>
<organism evidence="1 2">
    <name type="scientific">Stylosanthes scabra</name>
    <dbReference type="NCBI Taxonomy" id="79078"/>
    <lineage>
        <taxon>Eukaryota</taxon>
        <taxon>Viridiplantae</taxon>
        <taxon>Streptophyta</taxon>
        <taxon>Embryophyta</taxon>
        <taxon>Tracheophyta</taxon>
        <taxon>Spermatophyta</taxon>
        <taxon>Magnoliopsida</taxon>
        <taxon>eudicotyledons</taxon>
        <taxon>Gunneridae</taxon>
        <taxon>Pentapetalae</taxon>
        <taxon>rosids</taxon>
        <taxon>fabids</taxon>
        <taxon>Fabales</taxon>
        <taxon>Fabaceae</taxon>
        <taxon>Papilionoideae</taxon>
        <taxon>50 kb inversion clade</taxon>
        <taxon>dalbergioids sensu lato</taxon>
        <taxon>Dalbergieae</taxon>
        <taxon>Pterocarpus clade</taxon>
        <taxon>Stylosanthes</taxon>
    </lineage>
</organism>
<comment type="caution">
    <text evidence="1">The sequence shown here is derived from an EMBL/GenBank/DDBJ whole genome shotgun (WGS) entry which is preliminary data.</text>
</comment>
<accession>A0ABU6VLU1</accession>
<protein>
    <submittedName>
        <fullName evidence="1">Uncharacterized protein</fullName>
    </submittedName>
</protein>
<dbReference type="Proteomes" id="UP001341840">
    <property type="component" value="Unassembled WGS sequence"/>
</dbReference>
<proteinExistence type="predicted"/>
<gene>
    <name evidence="1" type="ORF">PIB30_070139</name>
</gene>
<keyword evidence="2" id="KW-1185">Reference proteome</keyword>
<evidence type="ECO:0000313" key="1">
    <source>
        <dbReference type="EMBL" id="MED6174555.1"/>
    </source>
</evidence>
<name>A0ABU6VLU1_9FABA</name>
<sequence length="81" mass="9085">MTEFFANFKQAPQQAQKDGDESAHTVDSNVVWRQTLSKPYKNQVMGPADSSPELFAPPIMEVPLPLPPALRQAPLRKLLRL</sequence>